<comment type="similarity">
    <text evidence="2">Belongs to the ABC transporter superfamily.</text>
</comment>
<evidence type="ECO:0000256" key="8">
    <source>
        <dbReference type="ARBA" id="ARBA00038852"/>
    </source>
</evidence>
<reference evidence="10 11" key="1">
    <citation type="submission" date="2015-11" db="EMBL/GenBank/DDBJ databases">
        <title>Genomic analysis of 38 Legionella species identifies large and diverse effector repertoires.</title>
        <authorList>
            <person name="Burstein D."/>
            <person name="Amaro F."/>
            <person name="Zusman T."/>
            <person name="Lifshitz Z."/>
            <person name="Cohen O."/>
            <person name="Gilbert J.A."/>
            <person name="Pupko T."/>
            <person name="Shuman H.A."/>
            <person name="Segal G."/>
        </authorList>
    </citation>
    <scope>NUCLEOTIDE SEQUENCE [LARGE SCALE GENOMIC DNA]</scope>
    <source>
        <strain evidence="10 11">ATCC 49504</strain>
    </source>
</reference>
<keyword evidence="6" id="KW-0067">ATP-binding</keyword>
<dbReference type="OrthoDB" id="9784450at2"/>
<dbReference type="GO" id="GO:0005524">
    <property type="term" value="F:ATP binding"/>
    <property type="evidence" value="ECO:0007669"/>
    <property type="project" value="UniProtKB-KW"/>
</dbReference>
<evidence type="ECO:0000256" key="1">
    <source>
        <dbReference type="ARBA" id="ARBA00004417"/>
    </source>
</evidence>
<dbReference type="PROSITE" id="PS00211">
    <property type="entry name" value="ABC_TRANSPORTER_1"/>
    <property type="match status" value="2"/>
</dbReference>
<accession>A0A0W0TZ43</accession>
<dbReference type="GO" id="GO:0016887">
    <property type="term" value="F:ATP hydrolysis activity"/>
    <property type="evidence" value="ECO:0007669"/>
    <property type="project" value="InterPro"/>
</dbReference>
<name>A0A0W0TZ43_9GAMM</name>
<sequence length="595" mass="65109">MTSPVEVRDLRVSFAGSPPVNVLQEAELTLNPGETVALLGESGSGKSMTSLALMRLLPEGAAFGETSEVWLGDVNLLNLQERVMRRFRGRRIAMVFQEPMTALNPVKTIGEQLAESLYLHTSLSPKEVQARMLELMLAVEMPNPAERLRHYPHQLSGGQKQRVVIAMALACNPDILVADEPTTALDVTLQAQILALLKRLQQRFGMSMLLVTHDLGVVKAVADRVYVLYAGEIVEVAPAVRYFQAPHHPYSRQLMASLPGLQNRAHWLAAIPGSVPAADARPSGCAFHPRCAYVRACCKTDVPALQVLTPGVAVRCHWYPDPGALPEVSGVSSPLPARSGSFEEVLSVRDMVVEYRVRRGQVFRAVDGVSLELKRGETLALVGESGCGKTTLSRALLGLLPMHAGSIRFEGREISPHSKKDMRAFRREVQVIFQDPFGSMNPRMTIADILAEGLRAEGMKARAIDARLPVLLDAVNLPKSALTRYPHQFSGGQRQRICIARALATDPSVLICDEPTSALDMSVQAQILNLIKTLQQETGIACLFITHNMAVVSWLADRVMVMQQGRIVEANDALTLLQHPQHPYTRELLAAVPGV</sequence>
<evidence type="ECO:0000256" key="7">
    <source>
        <dbReference type="ARBA" id="ARBA00023136"/>
    </source>
</evidence>
<keyword evidence="11" id="KW-1185">Reference proteome</keyword>
<dbReference type="PANTHER" id="PTHR43297">
    <property type="entry name" value="OLIGOPEPTIDE TRANSPORT ATP-BINDING PROTEIN APPD"/>
    <property type="match status" value="1"/>
</dbReference>
<dbReference type="Pfam" id="PF08352">
    <property type="entry name" value="oligo_HPY"/>
    <property type="match status" value="2"/>
</dbReference>
<dbReference type="SUPFAM" id="SSF52540">
    <property type="entry name" value="P-loop containing nucleoside triphosphate hydrolases"/>
    <property type="match status" value="2"/>
</dbReference>
<keyword evidence="7" id="KW-0472">Membrane</keyword>
<dbReference type="NCBIfam" id="NF008453">
    <property type="entry name" value="PRK11308.1"/>
    <property type="match status" value="2"/>
</dbReference>
<evidence type="ECO:0000313" key="11">
    <source>
        <dbReference type="Proteomes" id="UP000054785"/>
    </source>
</evidence>
<evidence type="ECO:0000256" key="2">
    <source>
        <dbReference type="ARBA" id="ARBA00005417"/>
    </source>
</evidence>
<evidence type="ECO:0000256" key="5">
    <source>
        <dbReference type="ARBA" id="ARBA00022741"/>
    </source>
</evidence>
<evidence type="ECO:0000313" key="10">
    <source>
        <dbReference type="EMBL" id="KTD00663.1"/>
    </source>
</evidence>
<comment type="catalytic activity">
    <reaction evidence="9">
        <text>a dipeptide(out) + ATP + H2O = a dipeptide(in) + ADP + phosphate + H(+)</text>
        <dbReference type="Rhea" id="RHEA:23120"/>
        <dbReference type="ChEBI" id="CHEBI:15377"/>
        <dbReference type="ChEBI" id="CHEBI:15378"/>
        <dbReference type="ChEBI" id="CHEBI:30616"/>
        <dbReference type="ChEBI" id="CHEBI:43474"/>
        <dbReference type="ChEBI" id="CHEBI:90799"/>
        <dbReference type="ChEBI" id="CHEBI:456216"/>
        <dbReference type="EC" id="7.4.2.9"/>
    </reaction>
</comment>
<dbReference type="STRING" id="45065.Lgee_0927"/>
<dbReference type="RefSeq" id="WP_028387011.1">
    <property type="nucleotide sequence ID" value="NZ_CAAAHN010000001.1"/>
</dbReference>
<dbReference type="PANTHER" id="PTHR43297:SF2">
    <property type="entry name" value="DIPEPTIDE TRANSPORT ATP-BINDING PROTEIN DPPD"/>
    <property type="match status" value="1"/>
</dbReference>
<gene>
    <name evidence="10" type="ORF">Lgee_0927</name>
</gene>
<dbReference type="InterPro" id="IPR013563">
    <property type="entry name" value="Oligopep_ABC_C"/>
</dbReference>
<dbReference type="EC" id="7.4.2.9" evidence="8"/>
<dbReference type="EMBL" id="LNYC01000032">
    <property type="protein sequence ID" value="KTD00663.1"/>
    <property type="molecule type" value="Genomic_DNA"/>
</dbReference>
<dbReference type="SMART" id="SM00382">
    <property type="entry name" value="AAA"/>
    <property type="match status" value="2"/>
</dbReference>
<comment type="caution">
    <text evidence="10">The sequence shown here is derived from an EMBL/GenBank/DDBJ whole genome shotgun (WGS) entry which is preliminary data.</text>
</comment>
<dbReference type="FunFam" id="3.40.50.300:FF:000016">
    <property type="entry name" value="Oligopeptide ABC transporter ATP-binding component"/>
    <property type="match status" value="2"/>
</dbReference>
<dbReference type="GO" id="GO:0005886">
    <property type="term" value="C:plasma membrane"/>
    <property type="evidence" value="ECO:0007669"/>
    <property type="project" value="UniProtKB-SubCell"/>
</dbReference>
<dbReference type="InterPro" id="IPR050388">
    <property type="entry name" value="ABC_Ni/Peptide_Import"/>
</dbReference>
<protein>
    <recommendedName>
        <fullName evidence="8">ABC-type dipeptide transporter</fullName>
        <ecNumber evidence="8">7.4.2.9</ecNumber>
    </recommendedName>
</protein>
<dbReference type="InterPro" id="IPR003439">
    <property type="entry name" value="ABC_transporter-like_ATP-bd"/>
</dbReference>
<dbReference type="AlphaFoldDB" id="A0A0W0TZ43"/>
<dbReference type="InterPro" id="IPR017871">
    <property type="entry name" value="ABC_transporter-like_CS"/>
</dbReference>
<keyword evidence="5" id="KW-0547">Nucleotide-binding</keyword>
<dbReference type="PATRIC" id="fig|45065.4.peg.995"/>
<dbReference type="GO" id="GO:0015833">
    <property type="term" value="P:peptide transport"/>
    <property type="evidence" value="ECO:0007669"/>
    <property type="project" value="InterPro"/>
</dbReference>
<keyword evidence="4" id="KW-1003">Cell membrane</keyword>
<dbReference type="PROSITE" id="PS50893">
    <property type="entry name" value="ABC_TRANSPORTER_2"/>
    <property type="match status" value="2"/>
</dbReference>
<evidence type="ECO:0000256" key="4">
    <source>
        <dbReference type="ARBA" id="ARBA00022475"/>
    </source>
</evidence>
<dbReference type="NCBIfam" id="NF007739">
    <property type="entry name" value="PRK10419.1"/>
    <property type="match status" value="2"/>
</dbReference>
<dbReference type="InterPro" id="IPR003593">
    <property type="entry name" value="AAA+_ATPase"/>
</dbReference>
<organism evidence="10 11">
    <name type="scientific">Legionella geestiana</name>
    <dbReference type="NCBI Taxonomy" id="45065"/>
    <lineage>
        <taxon>Bacteria</taxon>
        <taxon>Pseudomonadati</taxon>
        <taxon>Pseudomonadota</taxon>
        <taxon>Gammaproteobacteria</taxon>
        <taxon>Legionellales</taxon>
        <taxon>Legionellaceae</taxon>
        <taxon>Legionella</taxon>
    </lineage>
</organism>
<dbReference type="Proteomes" id="UP000054785">
    <property type="component" value="Unassembled WGS sequence"/>
</dbReference>
<dbReference type="GO" id="GO:0055085">
    <property type="term" value="P:transmembrane transport"/>
    <property type="evidence" value="ECO:0007669"/>
    <property type="project" value="UniProtKB-ARBA"/>
</dbReference>
<evidence type="ECO:0000256" key="9">
    <source>
        <dbReference type="ARBA" id="ARBA00047356"/>
    </source>
</evidence>
<evidence type="ECO:0000256" key="3">
    <source>
        <dbReference type="ARBA" id="ARBA00022448"/>
    </source>
</evidence>
<proteinExistence type="inferred from homology"/>
<dbReference type="InterPro" id="IPR027417">
    <property type="entry name" value="P-loop_NTPase"/>
</dbReference>
<dbReference type="CDD" id="cd03257">
    <property type="entry name" value="ABC_NikE_OppD_transporters"/>
    <property type="match status" value="2"/>
</dbReference>
<dbReference type="Gene3D" id="3.40.50.300">
    <property type="entry name" value="P-loop containing nucleotide triphosphate hydrolases"/>
    <property type="match status" value="2"/>
</dbReference>
<keyword evidence="3" id="KW-0813">Transport</keyword>
<dbReference type="NCBIfam" id="TIGR01727">
    <property type="entry name" value="oligo_HPY"/>
    <property type="match status" value="1"/>
</dbReference>
<dbReference type="Pfam" id="PF00005">
    <property type="entry name" value="ABC_tran"/>
    <property type="match status" value="2"/>
</dbReference>
<evidence type="ECO:0000256" key="6">
    <source>
        <dbReference type="ARBA" id="ARBA00022840"/>
    </source>
</evidence>
<comment type="subcellular location">
    <subcellularLocation>
        <location evidence="1">Cell inner membrane</location>
        <topology evidence="1">Peripheral membrane protein</topology>
    </subcellularLocation>
</comment>